<accession>A0A3D8QP12</accession>
<evidence type="ECO:0000313" key="5">
    <source>
        <dbReference type="Proteomes" id="UP000256645"/>
    </source>
</evidence>
<evidence type="ECO:0000256" key="1">
    <source>
        <dbReference type="ARBA" id="ARBA00004167"/>
    </source>
</evidence>
<keyword evidence="3" id="KW-0472">Membrane</keyword>
<dbReference type="GO" id="GO:0016020">
    <property type="term" value="C:membrane"/>
    <property type="evidence" value="ECO:0007669"/>
    <property type="project" value="UniProtKB-SubCell"/>
</dbReference>
<evidence type="ECO:0000313" key="4">
    <source>
        <dbReference type="EMBL" id="RDW63527.1"/>
    </source>
</evidence>
<dbReference type="PANTHER" id="PTHR21461:SF69">
    <property type="entry name" value="GLYCOSYLTRANSFERASE FAMILY 92 PROTEIN"/>
    <property type="match status" value="1"/>
</dbReference>
<sequence length="369" mass="41680">MDEESAASLGTLASDLAAVPGLQNEQGGEKLWNGVAQNLPTITMSSGTLSTSPTSNSSLETSQTDAVTFPETAQAQTTTTVSSSPLQSPTTTITADIANITDEYIAICIAIKDQRQDLKEWMVHHYHHLGIHRFYVMDDGSEPPLSAMEDEEFGIPRSAITFNYQDRATREPKMQLAFYDQCLRKYGALHTWIAFIDGDEFLEVSSRNETFQQILEEFERDESVGALGVQWRMHTSSGLLKKPESVRKAFTTCIFDDIEHDGLNSDNRHVKSIVKPSKTRGAWNPHLFWLETGFRNVGEYNDTITTMAWRQPITRDRLALHHYALKSREEYEEKMSRGNGMTDPKGEVFWDRIEAMAHVSCPEMSIYRP</sequence>
<proteinExistence type="predicted"/>
<organism evidence="4 5">
    <name type="scientific">Coleophoma cylindrospora</name>
    <dbReference type="NCBI Taxonomy" id="1849047"/>
    <lineage>
        <taxon>Eukaryota</taxon>
        <taxon>Fungi</taxon>
        <taxon>Dikarya</taxon>
        <taxon>Ascomycota</taxon>
        <taxon>Pezizomycotina</taxon>
        <taxon>Leotiomycetes</taxon>
        <taxon>Helotiales</taxon>
        <taxon>Dermateaceae</taxon>
        <taxon>Coleophoma</taxon>
    </lineage>
</organism>
<evidence type="ECO:0000256" key="2">
    <source>
        <dbReference type="ARBA" id="ARBA00022692"/>
    </source>
</evidence>
<dbReference type="Pfam" id="PF13704">
    <property type="entry name" value="Glyco_tranf_2_4"/>
    <property type="match status" value="1"/>
</dbReference>
<dbReference type="Proteomes" id="UP000256645">
    <property type="component" value="Unassembled WGS sequence"/>
</dbReference>
<dbReference type="EMBL" id="PDLM01000013">
    <property type="protein sequence ID" value="RDW63527.1"/>
    <property type="molecule type" value="Genomic_DNA"/>
</dbReference>
<keyword evidence="3" id="KW-1133">Transmembrane helix</keyword>
<comment type="subcellular location">
    <subcellularLocation>
        <location evidence="1">Membrane</location>
        <topology evidence="1">Single-pass membrane protein</topology>
    </subcellularLocation>
</comment>
<reference evidence="4 5" key="1">
    <citation type="journal article" date="2018" name="IMA Fungus">
        <title>IMA Genome-F 9: Draft genome sequence of Annulohypoxylon stygium, Aspergillus mulundensis, Berkeleyomyces basicola (syn. Thielaviopsis basicola), Ceratocystis smalleyi, two Cercospora beticola strains, Coleophoma cylindrospora, Fusarium fracticaudum, Phialophora cf. hyalina, and Morchella septimelata.</title>
        <authorList>
            <person name="Wingfield B.D."/>
            <person name="Bills G.F."/>
            <person name="Dong Y."/>
            <person name="Huang W."/>
            <person name="Nel W.J."/>
            <person name="Swalarsk-Parry B.S."/>
            <person name="Vaghefi N."/>
            <person name="Wilken P.M."/>
            <person name="An Z."/>
            <person name="de Beer Z.W."/>
            <person name="De Vos L."/>
            <person name="Chen L."/>
            <person name="Duong T.A."/>
            <person name="Gao Y."/>
            <person name="Hammerbacher A."/>
            <person name="Kikkert J.R."/>
            <person name="Li Y."/>
            <person name="Li H."/>
            <person name="Li K."/>
            <person name="Li Q."/>
            <person name="Liu X."/>
            <person name="Ma X."/>
            <person name="Naidoo K."/>
            <person name="Pethybridge S.J."/>
            <person name="Sun J."/>
            <person name="Steenkamp E.T."/>
            <person name="van der Nest M.A."/>
            <person name="van Wyk S."/>
            <person name="Wingfield M.J."/>
            <person name="Xiong C."/>
            <person name="Yue Q."/>
            <person name="Zhang X."/>
        </authorList>
    </citation>
    <scope>NUCLEOTIDE SEQUENCE [LARGE SCALE GENOMIC DNA]</scope>
    <source>
        <strain evidence="4 5">BP6252</strain>
    </source>
</reference>
<dbReference type="GO" id="GO:0005737">
    <property type="term" value="C:cytoplasm"/>
    <property type="evidence" value="ECO:0007669"/>
    <property type="project" value="TreeGrafter"/>
</dbReference>
<keyword evidence="2" id="KW-0812">Transmembrane</keyword>
<protein>
    <submittedName>
        <fullName evidence="4">Uncharacterized protein</fullName>
    </submittedName>
</protein>
<dbReference type="STRING" id="1849047.A0A3D8QP12"/>
<dbReference type="OrthoDB" id="2526284at2759"/>
<keyword evidence="5" id="KW-1185">Reference proteome</keyword>
<evidence type="ECO:0000256" key="3">
    <source>
        <dbReference type="ARBA" id="ARBA00022989"/>
    </source>
</evidence>
<dbReference type="AlphaFoldDB" id="A0A3D8QP12"/>
<comment type="caution">
    <text evidence="4">The sequence shown here is derived from an EMBL/GenBank/DDBJ whole genome shotgun (WGS) entry which is preliminary data.</text>
</comment>
<dbReference type="GO" id="GO:0016757">
    <property type="term" value="F:glycosyltransferase activity"/>
    <property type="evidence" value="ECO:0007669"/>
    <property type="project" value="TreeGrafter"/>
</dbReference>
<dbReference type="PANTHER" id="PTHR21461">
    <property type="entry name" value="GLYCOSYLTRANSFERASE FAMILY 92 PROTEIN"/>
    <property type="match status" value="1"/>
</dbReference>
<gene>
    <name evidence="4" type="ORF">BP6252_11072</name>
</gene>
<name>A0A3D8QP12_9HELO</name>